<dbReference type="OrthoDB" id="983542at2759"/>
<evidence type="ECO:0000259" key="14">
    <source>
        <dbReference type="PROSITE" id="PS51410"/>
    </source>
</evidence>
<feature type="binding site" evidence="11">
    <location>
        <position position="279"/>
    </location>
    <ligand>
        <name>Fe cation</name>
        <dbReference type="ChEBI" id="CHEBI:24875"/>
    </ligand>
</feature>
<dbReference type="InterPro" id="IPR019774">
    <property type="entry name" value="Aromatic-AA_hydroxylase_C"/>
</dbReference>
<evidence type="ECO:0000256" key="12">
    <source>
        <dbReference type="PIRSR" id="PIRSR601273-2"/>
    </source>
</evidence>
<evidence type="ECO:0000256" key="7">
    <source>
        <dbReference type="ARBA" id="ARBA00023004"/>
    </source>
</evidence>
<evidence type="ECO:0000256" key="10">
    <source>
        <dbReference type="ARBA" id="ARBA00029922"/>
    </source>
</evidence>
<accession>F2U1D1</accession>
<dbReference type="GeneID" id="16077229"/>
<dbReference type="OMA" id="FHDEVYR"/>
<dbReference type="UniPathway" id="UPA00139">
    <property type="reaction ID" value="UER00337"/>
</dbReference>
<feature type="domain" description="Biopterin-dependent aromatic amino acid hydroxylase family profile" evidence="14">
    <location>
        <begin position="100"/>
        <end position="446"/>
    </location>
</feature>
<dbReference type="InterPro" id="IPR001273">
    <property type="entry name" value="ArAA_hydroxylase"/>
</dbReference>
<protein>
    <recommendedName>
        <fullName evidence="4">phenylalanine 4-monooxygenase</fullName>
        <ecNumber evidence="4">1.14.16.1</ecNumber>
    </recommendedName>
    <alternativeName>
        <fullName evidence="10">Phe-4-monooxygenase</fullName>
    </alternativeName>
</protein>
<gene>
    <name evidence="16" type="ORF">PTSG_02154</name>
</gene>
<evidence type="ECO:0000256" key="1">
    <source>
        <dbReference type="ARBA" id="ARBA00001954"/>
    </source>
</evidence>
<dbReference type="AlphaFoldDB" id="F2U1D1"/>
<feature type="domain" description="ACT" evidence="15">
    <location>
        <begin position="31"/>
        <end position="117"/>
    </location>
</feature>
<dbReference type="GO" id="GO:0004505">
    <property type="term" value="F:phenylalanine 4-monooxygenase activity"/>
    <property type="evidence" value="ECO:0007669"/>
    <property type="project" value="UniProtKB-EC"/>
</dbReference>
<keyword evidence="6" id="KW-0560">Oxidoreductase</keyword>
<evidence type="ECO:0000256" key="3">
    <source>
        <dbReference type="ARBA" id="ARBA00009712"/>
    </source>
</evidence>
<organism evidence="16 17">
    <name type="scientific">Salpingoeca rosetta (strain ATCC 50818 / BSB-021)</name>
    <dbReference type="NCBI Taxonomy" id="946362"/>
    <lineage>
        <taxon>Eukaryota</taxon>
        <taxon>Choanoflagellata</taxon>
        <taxon>Craspedida</taxon>
        <taxon>Salpingoecidae</taxon>
        <taxon>Salpingoeca</taxon>
    </lineage>
</organism>
<dbReference type="PIRSF" id="PIRSF000336">
    <property type="entry name" value="TH"/>
    <property type="match status" value="1"/>
</dbReference>
<feature type="binding site" evidence="11">
    <location>
        <position position="324"/>
    </location>
    <ligand>
        <name>Fe cation</name>
        <dbReference type="ChEBI" id="CHEBI:24875"/>
    </ligand>
</feature>
<dbReference type="InterPro" id="IPR041912">
    <property type="entry name" value="Euk_PheOH_cat"/>
</dbReference>
<dbReference type="InParanoid" id="F2U1D1"/>
<proteinExistence type="inferred from homology"/>
<evidence type="ECO:0000313" key="16">
    <source>
        <dbReference type="EMBL" id="EGD81433.1"/>
    </source>
</evidence>
<dbReference type="SUPFAM" id="SSF55021">
    <property type="entry name" value="ACT-like"/>
    <property type="match status" value="1"/>
</dbReference>
<evidence type="ECO:0000256" key="6">
    <source>
        <dbReference type="ARBA" id="ARBA00023002"/>
    </source>
</evidence>
<dbReference type="STRING" id="946362.F2U1D1"/>
<dbReference type="EMBL" id="GL832959">
    <property type="protein sequence ID" value="EGD81433.1"/>
    <property type="molecule type" value="Genomic_DNA"/>
</dbReference>
<dbReference type="InterPro" id="IPR019773">
    <property type="entry name" value="Tyrosine_3-monooxygenase-like"/>
</dbReference>
<sequence length="446" mass="49954">MDGGATAKRTAATDDQNGKKAKMDGEAHAMSLIFSVVSNVGALENALDIFKQHNVDLTHIESRPSKVSDKEYDFFITTKAKPDAIDKVVKDLQPLVARAPTVLDNDPDTTNPTWFPRKIRELDVFATRVLDAGRDLKSDHPGFTDAEYRKRRAFFADIAINYKHGEPIPRVEYTADEIATWGQVFNKLTALYPTHACAEFNRVFPLLVENCGYRADNVPQLEDISQFLKDSTGFRLRPVAGLLSSRDFLAGLAFRVFHSTQYLRHKSKPLYTPEPDICHEILGHVPLFADKGFAEFSQEIGLASLGASDEDVTKLATVYWFTVEFGLCRQNGELKAYGAGLLSSFGELEYCLSDKPKVHPFEPEVTGVTEYPVTVYQPQYFVAESFASAKEKVRKFAASLKKPFTVRYNPYTESIEVLDNTSRVRDLAVSINNDMQVLCQALAHRS</sequence>
<dbReference type="InterPro" id="IPR045865">
    <property type="entry name" value="ACT-like_dom_sf"/>
</dbReference>
<dbReference type="Pfam" id="PF00351">
    <property type="entry name" value="Biopterin_H"/>
    <property type="match status" value="1"/>
</dbReference>
<evidence type="ECO:0000313" key="17">
    <source>
        <dbReference type="Proteomes" id="UP000007799"/>
    </source>
</evidence>
<feature type="region of interest" description="Disordered" evidence="13">
    <location>
        <begin position="1"/>
        <end position="22"/>
    </location>
</feature>
<evidence type="ECO:0000256" key="13">
    <source>
        <dbReference type="SAM" id="MobiDB-lite"/>
    </source>
</evidence>
<keyword evidence="5 11" id="KW-0479">Metal-binding</keyword>
<dbReference type="KEGG" id="sre:PTSG_02154"/>
<dbReference type="PROSITE" id="PS51671">
    <property type="entry name" value="ACT"/>
    <property type="match status" value="1"/>
</dbReference>
<evidence type="ECO:0000256" key="5">
    <source>
        <dbReference type="ARBA" id="ARBA00022723"/>
    </source>
</evidence>
<dbReference type="InterPro" id="IPR002912">
    <property type="entry name" value="ACT_dom"/>
</dbReference>
<evidence type="ECO:0000256" key="9">
    <source>
        <dbReference type="ARBA" id="ARBA00023232"/>
    </source>
</evidence>
<dbReference type="InterPro" id="IPR018301">
    <property type="entry name" value="ArAA_hydroxylase_Fe/CU_BS"/>
</dbReference>
<feature type="binding site" evidence="11">
    <location>
        <position position="284"/>
    </location>
    <ligand>
        <name>Fe cation</name>
        <dbReference type="ChEBI" id="CHEBI:24875"/>
    </ligand>
</feature>
<dbReference type="InterPro" id="IPR036951">
    <property type="entry name" value="ArAA_hydroxylase_sf"/>
</dbReference>
<keyword evidence="8" id="KW-0503">Monooxygenase</keyword>
<reference evidence="16" key="1">
    <citation type="submission" date="2009-08" db="EMBL/GenBank/DDBJ databases">
        <title>Annotation of Salpingoeca rosetta.</title>
        <authorList>
            <consortium name="The Broad Institute Genome Sequencing Platform"/>
            <person name="Russ C."/>
            <person name="Cuomo C."/>
            <person name="Burger G."/>
            <person name="Gray M.W."/>
            <person name="Holland P.W.H."/>
            <person name="King N."/>
            <person name="Lang F.B.F."/>
            <person name="Roger A.J."/>
            <person name="Ruiz-Trillo I."/>
            <person name="Young S.K."/>
            <person name="Zeng Q."/>
            <person name="Gargeya S."/>
            <person name="Alvarado L."/>
            <person name="Berlin A."/>
            <person name="Chapman S.B."/>
            <person name="Chen Z."/>
            <person name="Freedman E."/>
            <person name="Gellesch M."/>
            <person name="Goldberg J."/>
            <person name="Griggs A."/>
            <person name="Gujja S."/>
            <person name="Heilman E."/>
            <person name="Heiman D."/>
            <person name="Howarth C."/>
            <person name="Mehta T."/>
            <person name="Neiman D."/>
            <person name="Pearson M."/>
            <person name="Roberts A."/>
            <person name="Saif S."/>
            <person name="Shea T."/>
            <person name="Shenoy N."/>
            <person name="Sisk P."/>
            <person name="Stolte C."/>
            <person name="Sykes S."/>
            <person name="White J."/>
            <person name="Yandava C."/>
            <person name="Haas B."/>
            <person name="Nusbaum C."/>
            <person name="Birren B."/>
        </authorList>
    </citation>
    <scope>NUCLEOTIDE SEQUENCE</scope>
    <source>
        <strain evidence="16">ATCC 50818</strain>
    </source>
</reference>
<evidence type="ECO:0000259" key="15">
    <source>
        <dbReference type="PROSITE" id="PS51671"/>
    </source>
</evidence>
<dbReference type="PANTHER" id="PTHR11473">
    <property type="entry name" value="AROMATIC AMINO ACID HYDROXYLASE"/>
    <property type="match status" value="1"/>
</dbReference>
<dbReference type="InterPro" id="IPR036329">
    <property type="entry name" value="Aro-AA_hydroxylase_C_sf"/>
</dbReference>
<comment type="similarity">
    <text evidence="3">Belongs to the biopterin-dependent aromatic amino acid hydroxylase family.</text>
</comment>
<dbReference type="FunCoup" id="F2U1D1">
    <property type="interactions" value="288"/>
</dbReference>
<dbReference type="Gene3D" id="1.10.800.10">
    <property type="entry name" value="Aromatic amino acid hydroxylase"/>
    <property type="match status" value="1"/>
</dbReference>
<dbReference type="Proteomes" id="UP000007799">
    <property type="component" value="Unassembled WGS sequence"/>
</dbReference>
<dbReference type="PANTHER" id="PTHR11473:SF24">
    <property type="entry name" value="PHENYLALANINE-4-HYDROXYLASE"/>
    <property type="match status" value="1"/>
</dbReference>
<dbReference type="PRINTS" id="PR00372">
    <property type="entry name" value="FYWHYDRXLASE"/>
</dbReference>
<name>F2U1D1_SALR5</name>
<comment type="pathway">
    <text evidence="2">Amino-acid degradation; L-phenylalanine degradation; acetoacetate and fumarate from L-phenylalanine: step 1/6.</text>
</comment>
<dbReference type="PROSITE" id="PS00367">
    <property type="entry name" value="BH4_AAA_HYDROXYL_1"/>
    <property type="match status" value="1"/>
</dbReference>
<evidence type="ECO:0000256" key="8">
    <source>
        <dbReference type="ARBA" id="ARBA00023033"/>
    </source>
</evidence>
<dbReference type="GO" id="GO:0006559">
    <property type="term" value="P:L-phenylalanine catabolic process"/>
    <property type="evidence" value="ECO:0007669"/>
    <property type="project" value="UniProtKB-UniPathway"/>
</dbReference>
<dbReference type="eggNOG" id="KOG3820">
    <property type="taxonomic scope" value="Eukaryota"/>
</dbReference>
<dbReference type="EC" id="1.14.16.1" evidence="4"/>
<keyword evidence="9" id="KW-0585">Phenylalanine catabolism</keyword>
<evidence type="ECO:0000256" key="11">
    <source>
        <dbReference type="PIRSR" id="PIRSR000336-1"/>
    </source>
</evidence>
<keyword evidence="17" id="KW-1185">Reference proteome</keyword>
<dbReference type="GO" id="GO:0005506">
    <property type="term" value="F:iron ion binding"/>
    <property type="evidence" value="ECO:0007669"/>
    <property type="project" value="InterPro"/>
</dbReference>
<evidence type="ECO:0000256" key="4">
    <source>
        <dbReference type="ARBA" id="ARBA00011995"/>
    </source>
</evidence>
<dbReference type="FunFam" id="1.10.800.10:FF:000004">
    <property type="entry name" value="Tyrosine 3-monooxygenase"/>
    <property type="match status" value="1"/>
</dbReference>
<keyword evidence="7 11" id="KW-0408">Iron</keyword>
<dbReference type="RefSeq" id="XP_004996637.1">
    <property type="nucleotide sequence ID" value="XM_004996580.1"/>
</dbReference>
<comment type="cofactor">
    <cofactor evidence="1 12">
        <name>Fe(2+)</name>
        <dbReference type="ChEBI" id="CHEBI:29033"/>
    </cofactor>
</comment>
<dbReference type="SUPFAM" id="SSF56534">
    <property type="entry name" value="Aromatic aminoacid monoxygenases, catalytic and oligomerization domains"/>
    <property type="match status" value="1"/>
</dbReference>
<dbReference type="PROSITE" id="PS51410">
    <property type="entry name" value="BH4_AAA_HYDROXYL_2"/>
    <property type="match status" value="1"/>
</dbReference>
<dbReference type="CDD" id="cd03347">
    <property type="entry name" value="eu_PheOH"/>
    <property type="match status" value="1"/>
</dbReference>
<evidence type="ECO:0000256" key="2">
    <source>
        <dbReference type="ARBA" id="ARBA00005088"/>
    </source>
</evidence>